<evidence type="ECO:0000256" key="3">
    <source>
        <dbReference type="ARBA" id="ARBA00023242"/>
    </source>
</evidence>
<dbReference type="Pfam" id="PF00076">
    <property type="entry name" value="RRM_1"/>
    <property type="match status" value="1"/>
</dbReference>
<feature type="compositionally biased region" description="Acidic residues" evidence="5">
    <location>
        <begin position="249"/>
        <end position="262"/>
    </location>
</feature>
<keyword evidence="3" id="KW-0539">Nucleus</keyword>
<dbReference type="Proteomes" id="UP000188320">
    <property type="component" value="Unassembled WGS sequence"/>
</dbReference>
<feature type="compositionally biased region" description="Low complexity" evidence="5">
    <location>
        <begin position="421"/>
        <end position="432"/>
    </location>
</feature>
<feature type="region of interest" description="Disordered" evidence="5">
    <location>
        <begin position="418"/>
        <end position="438"/>
    </location>
</feature>
<dbReference type="Gene3D" id="3.30.70.330">
    <property type="match status" value="1"/>
</dbReference>
<dbReference type="SUPFAM" id="SSF54928">
    <property type="entry name" value="RNA-binding domain, RBD"/>
    <property type="match status" value="1"/>
</dbReference>
<evidence type="ECO:0000256" key="5">
    <source>
        <dbReference type="SAM" id="MobiDB-lite"/>
    </source>
</evidence>
<evidence type="ECO:0000256" key="4">
    <source>
        <dbReference type="PROSITE-ProRule" id="PRU00176"/>
    </source>
</evidence>
<evidence type="ECO:0000259" key="6">
    <source>
        <dbReference type="PROSITE" id="PS50102"/>
    </source>
</evidence>
<comment type="subcellular location">
    <subcellularLocation>
        <location evidence="1">Nucleus</location>
        <location evidence="1">Nucleolus</location>
    </subcellularLocation>
</comment>
<evidence type="ECO:0000256" key="1">
    <source>
        <dbReference type="ARBA" id="ARBA00004604"/>
    </source>
</evidence>
<evidence type="ECO:0000256" key="2">
    <source>
        <dbReference type="ARBA" id="ARBA00022884"/>
    </source>
</evidence>
<feature type="compositionally biased region" description="Acidic residues" evidence="5">
    <location>
        <begin position="210"/>
        <end position="222"/>
    </location>
</feature>
<dbReference type="EMBL" id="LSSK01000762">
    <property type="protein sequence ID" value="OMH82004.1"/>
    <property type="molecule type" value="Genomic_DNA"/>
</dbReference>
<evidence type="ECO:0000313" key="7">
    <source>
        <dbReference type="EMBL" id="OMH82004.1"/>
    </source>
</evidence>
<keyword evidence="2 4" id="KW-0694">RNA-binding</keyword>
<dbReference type="PROSITE" id="PS50102">
    <property type="entry name" value="RRM"/>
    <property type="match status" value="1"/>
</dbReference>
<protein>
    <submittedName>
        <fullName evidence="7">Putative RNA-binding protein</fullName>
    </submittedName>
</protein>
<accession>A0A1R1PM16</accession>
<reference evidence="8" key="1">
    <citation type="submission" date="2017-01" db="EMBL/GenBank/DDBJ databases">
        <authorList>
            <person name="Wang Y."/>
            <person name="White M."/>
            <person name="Kvist S."/>
            <person name="Moncalvo J.-M."/>
        </authorList>
    </citation>
    <scope>NUCLEOTIDE SEQUENCE [LARGE SCALE GENOMIC DNA]</scope>
    <source>
        <strain evidence="8">COL-18-3</strain>
    </source>
</reference>
<dbReference type="GO" id="GO:0003723">
    <property type="term" value="F:RNA binding"/>
    <property type="evidence" value="ECO:0007669"/>
    <property type="project" value="UniProtKB-UniRule"/>
</dbReference>
<dbReference type="InterPro" id="IPR000504">
    <property type="entry name" value="RRM_dom"/>
</dbReference>
<name>A0A1R1PM16_ZANCU</name>
<dbReference type="OrthoDB" id="21643at2759"/>
<dbReference type="InterPro" id="IPR012677">
    <property type="entry name" value="Nucleotide-bd_a/b_plait_sf"/>
</dbReference>
<organism evidence="7 8">
    <name type="scientific">Zancudomyces culisetae</name>
    <name type="common">Gut fungus</name>
    <name type="synonym">Smittium culisetae</name>
    <dbReference type="NCBI Taxonomy" id="1213189"/>
    <lineage>
        <taxon>Eukaryota</taxon>
        <taxon>Fungi</taxon>
        <taxon>Fungi incertae sedis</taxon>
        <taxon>Zoopagomycota</taxon>
        <taxon>Kickxellomycotina</taxon>
        <taxon>Harpellomycetes</taxon>
        <taxon>Harpellales</taxon>
        <taxon>Legeriomycetaceae</taxon>
        <taxon>Zancudomyces</taxon>
    </lineage>
</organism>
<feature type="region of interest" description="Disordered" evidence="5">
    <location>
        <begin position="282"/>
        <end position="333"/>
    </location>
</feature>
<dbReference type="AlphaFoldDB" id="A0A1R1PM16"/>
<dbReference type="InterPro" id="IPR035979">
    <property type="entry name" value="RBD_domain_sf"/>
</dbReference>
<evidence type="ECO:0000313" key="8">
    <source>
        <dbReference type="Proteomes" id="UP000188320"/>
    </source>
</evidence>
<comment type="caution">
    <text evidence="7">The sequence shown here is derived from an EMBL/GenBank/DDBJ whole genome shotgun (WGS) entry which is preliminary data.</text>
</comment>
<feature type="domain" description="RRM" evidence="6">
    <location>
        <begin position="30"/>
        <end position="109"/>
    </location>
</feature>
<dbReference type="CDD" id="cd12226">
    <property type="entry name" value="RRM_NOL8"/>
    <property type="match status" value="1"/>
</dbReference>
<gene>
    <name evidence="7" type="ORF">AX774_g4529</name>
</gene>
<feature type="compositionally biased region" description="Basic and acidic residues" evidence="5">
    <location>
        <begin position="223"/>
        <end position="235"/>
    </location>
</feature>
<proteinExistence type="predicted"/>
<dbReference type="GO" id="GO:0005730">
    <property type="term" value="C:nucleolus"/>
    <property type="evidence" value="ECO:0007669"/>
    <property type="project" value="UniProtKB-SubCell"/>
</dbReference>
<dbReference type="SMART" id="SM00360">
    <property type="entry name" value="RRM"/>
    <property type="match status" value="1"/>
</dbReference>
<feature type="region of interest" description="Disordered" evidence="5">
    <location>
        <begin position="210"/>
        <end position="262"/>
    </location>
</feature>
<sequence length="496" mass="56500">MEVEQKNEPNNPVTEDSQVQAVDVDAEKDIRVYVGGLNPRTIDTDILQRFEPFGSVHDIELAKFADSDECRGFGFLTLHTTDKKWKKCLSVYNGAKWRECVMKVQEATENYKIRMDREREQVVEETPKKTRYSKNRYAKDMTLVTDKNVDERRGWKRSRYGRAVAVMRLRMEDNRTIRVVDPTHYKDNLLKLFGSVRPKIIEDLAYITDYDSENDDSSDDSDRETSKGDSKEKLKYGSTSKNDTRGIENDNESGNESDASYDLEQEKQRHLQILYTMFGKNSVPTTTEKPLANRADESSSISGSGSEDETDAGDNFGELDGSDVDMPSKDNMETFRGLFGRSESKPQAGGSDAPFSLFGGELNESVMTNKPNASISDDSVTKSSGLDLIIKNLCFFDHPNVPEVHENSLMHFVEKSVANTQSDSQDEQQLSQVPDISSFSPLYPGQTPFSFYRTESLDKIREGWLKTRLDLTREYKRLYKTAAKTDKRIKKKSKLF</sequence>
<dbReference type="InterPro" id="IPR034138">
    <property type="entry name" value="NOP8_RRM"/>
</dbReference>
<keyword evidence="8" id="KW-1185">Reference proteome</keyword>